<keyword evidence="1 2" id="KW-0238">DNA-binding</keyword>
<dbReference type="InterPro" id="IPR039536">
    <property type="entry name" value="TetR_C_Proteobacteria"/>
</dbReference>
<dbReference type="PRINTS" id="PR00455">
    <property type="entry name" value="HTHTETR"/>
</dbReference>
<organism evidence="4 5">
    <name type="scientific">Caulobacter rhizosphaerae</name>
    <dbReference type="NCBI Taxonomy" id="2010972"/>
    <lineage>
        <taxon>Bacteria</taxon>
        <taxon>Pseudomonadati</taxon>
        <taxon>Pseudomonadota</taxon>
        <taxon>Alphaproteobacteria</taxon>
        <taxon>Caulobacterales</taxon>
        <taxon>Caulobacteraceae</taxon>
        <taxon>Caulobacter</taxon>
    </lineage>
</organism>
<feature type="DNA-binding region" description="H-T-H motif" evidence="2">
    <location>
        <begin position="42"/>
        <end position="61"/>
    </location>
</feature>
<accession>A0ABU1N2U9</accession>
<proteinExistence type="predicted"/>
<dbReference type="InterPro" id="IPR001647">
    <property type="entry name" value="HTH_TetR"/>
</dbReference>
<evidence type="ECO:0000313" key="5">
    <source>
        <dbReference type="Proteomes" id="UP001262754"/>
    </source>
</evidence>
<dbReference type="EMBL" id="JAVDRL010000010">
    <property type="protein sequence ID" value="MDR6532778.1"/>
    <property type="molecule type" value="Genomic_DNA"/>
</dbReference>
<comment type="caution">
    <text evidence="4">The sequence shown here is derived from an EMBL/GenBank/DDBJ whole genome shotgun (WGS) entry which is preliminary data.</text>
</comment>
<dbReference type="Pfam" id="PF14246">
    <property type="entry name" value="TetR_C_7"/>
    <property type="match status" value="1"/>
</dbReference>
<dbReference type="PANTHER" id="PTHR30055:SF146">
    <property type="entry name" value="HTH-TYPE TRANSCRIPTIONAL DUAL REGULATOR CECR"/>
    <property type="match status" value="1"/>
</dbReference>
<dbReference type="Gene3D" id="1.10.357.10">
    <property type="entry name" value="Tetracycline Repressor, domain 2"/>
    <property type="match status" value="1"/>
</dbReference>
<dbReference type="RefSeq" id="WP_310033404.1">
    <property type="nucleotide sequence ID" value="NZ_JAVDRL010000010.1"/>
</dbReference>
<keyword evidence="5" id="KW-1185">Reference proteome</keyword>
<dbReference type="InterPro" id="IPR050109">
    <property type="entry name" value="HTH-type_TetR-like_transc_reg"/>
</dbReference>
<evidence type="ECO:0000259" key="3">
    <source>
        <dbReference type="PROSITE" id="PS50977"/>
    </source>
</evidence>
<evidence type="ECO:0000313" key="4">
    <source>
        <dbReference type="EMBL" id="MDR6532778.1"/>
    </source>
</evidence>
<dbReference type="InterPro" id="IPR036271">
    <property type="entry name" value="Tet_transcr_reg_TetR-rel_C_sf"/>
</dbReference>
<protein>
    <submittedName>
        <fullName evidence="4">TetR/AcrR family transcriptional repressor of mexJK operon</fullName>
    </submittedName>
</protein>
<feature type="domain" description="HTH tetR-type" evidence="3">
    <location>
        <begin position="19"/>
        <end position="79"/>
    </location>
</feature>
<gene>
    <name evidence="4" type="ORF">J2800_003538</name>
</gene>
<reference evidence="4 5" key="1">
    <citation type="submission" date="2023-07" db="EMBL/GenBank/DDBJ databases">
        <title>Sorghum-associated microbial communities from plants grown in Nebraska, USA.</title>
        <authorList>
            <person name="Schachtman D."/>
        </authorList>
    </citation>
    <scope>NUCLEOTIDE SEQUENCE [LARGE SCALE GENOMIC DNA]</scope>
    <source>
        <strain evidence="4 5">DS2154</strain>
    </source>
</reference>
<dbReference type="Proteomes" id="UP001262754">
    <property type="component" value="Unassembled WGS sequence"/>
</dbReference>
<dbReference type="Pfam" id="PF00440">
    <property type="entry name" value="TetR_N"/>
    <property type="match status" value="1"/>
</dbReference>
<dbReference type="SUPFAM" id="SSF48498">
    <property type="entry name" value="Tetracyclin repressor-like, C-terminal domain"/>
    <property type="match status" value="1"/>
</dbReference>
<dbReference type="InterPro" id="IPR009057">
    <property type="entry name" value="Homeodomain-like_sf"/>
</dbReference>
<dbReference type="PANTHER" id="PTHR30055">
    <property type="entry name" value="HTH-TYPE TRANSCRIPTIONAL REGULATOR RUTR"/>
    <property type="match status" value="1"/>
</dbReference>
<dbReference type="SUPFAM" id="SSF46689">
    <property type="entry name" value="Homeodomain-like"/>
    <property type="match status" value="1"/>
</dbReference>
<evidence type="ECO:0000256" key="2">
    <source>
        <dbReference type="PROSITE-ProRule" id="PRU00335"/>
    </source>
</evidence>
<evidence type="ECO:0000256" key="1">
    <source>
        <dbReference type="ARBA" id="ARBA00023125"/>
    </source>
</evidence>
<name>A0ABU1N2U9_9CAUL</name>
<dbReference type="PROSITE" id="PS50977">
    <property type="entry name" value="HTH_TETR_2"/>
    <property type="match status" value="1"/>
</dbReference>
<sequence>MEKAPFTARRGRPSAAQLAAISDTILSTAQALFLSQGYANTSMEAIVAASGVSKATLYARYANKHELFQAIVEARIQAWQAAAAADSAAADERPDQDTAAWLRHRALSMLRALRQPEIRAFDHLVVSEGPRFPELARLFHEMGYMLNVRTIATRLSRADGQASPTEQTLLAAKLFASGLVGWIRQESGVGEVTDAACEAAADMMARLLIDGQSAWRAG</sequence>